<dbReference type="InterPro" id="IPR012338">
    <property type="entry name" value="Beta-lactam/transpept-like"/>
</dbReference>
<dbReference type="Gene3D" id="2.60.410.10">
    <property type="entry name" value="D-Ala-D-Ala carboxypeptidase, C-terminal domain"/>
    <property type="match status" value="1"/>
</dbReference>
<feature type="active site" evidence="13">
    <location>
        <position position="143"/>
    </location>
</feature>
<keyword evidence="5" id="KW-0121">Carboxypeptidase</keyword>
<dbReference type="PANTHER" id="PTHR21581">
    <property type="entry name" value="D-ALANYL-D-ALANINE CARBOXYPEPTIDASE"/>
    <property type="match status" value="1"/>
</dbReference>
<feature type="active site" description="Acyl-ester intermediate" evidence="13">
    <location>
        <position position="83"/>
    </location>
</feature>
<evidence type="ECO:0000256" key="8">
    <source>
        <dbReference type="ARBA" id="ARBA00022801"/>
    </source>
</evidence>
<dbReference type="GO" id="GO:0009002">
    <property type="term" value="F:serine-type D-Ala-D-Ala carboxypeptidase activity"/>
    <property type="evidence" value="ECO:0007669"/>
    <property type="project" value="UniProtKB-EC"/>
</dbReference>
<dbReference type="Proteomes" id="UP000244571">
    <property type="component" value="Chromosome"/>
</dbReference>
<keyword evidence="9" id="KW-0133">Cell shape</keyword>
<evidence type="ECO:0000256" key="3">
    <source>
        <dbReference type="ARBA" id="ARBA00007164"/>
    </source>
</evidence>
<dbReference type="EMBL" id="CP028901">
    <property type="protein sequence ID" value="AWB34587.1"/>
    <property type="molecule type" value="Genomic_DNA"/>
</dbReference>
<evidence type="ECO:0000313" key="19">
    <source>
        <dbReference type="Proteomes" id="UP000244571"/>
    </source>
</evidence>
<keyword evidence="19" id="KW-1185">Reference proteome</keyword>
<comment type="pathway">
    <text evidence="2">Cell wall biogenesis; peptidoglycan biosynthesis.</text>
</comment>
<keyword evidence="7 16" id="KW-0732">Signal</keyword>
<evidence type="ECO:0000256" key="16">
    <source>
        <dbReference type="SAM" id="SignalP"/>
    </source>
</evidence>
<evidence type="ECO:0000256" key="4">
    <source>
        <dbReference type="ARBA" id="ARBA00012448"/>
    </source>
</evidence>
<evidence type="ECO:0000256" key="13">
    <source>
        <dbReference type="PIRSR" id="PIRSR618044-1"/>
    </source>
</evidence>
<name>A0A2R4XLA5_9BURK</name>
<evidence type="ECO:0000256" key="1">
    <source>
        <dbReference type="ARBA" id="ARBA00003217"/>
    </source>
</evidence>
<evidence type="ECO:0000259" key="17">
    <source>
        <dbReference type="SMART" id="SM00936"/>
    </source>
</evidence>
<evidence type="ECO:0000256" key="12">
    <source>
        <dbReference type="ARBA" id="ARBA00034000"/>
    </source>
</evidence>
<feature type="active site" description="Proton acceptor" evidence="13">
    <location>
        <position position="86"/>
    </location>
</feature>
<dbReference type="GO" id="GO:0006508">
    <property type="term" value="P:proteolysis"/>
    <property type="evidence" value="ECO:0007669"/>
    <property type="project" value="UniProtKB-KW"/>
</dbReference>
<dbReference type="AlphaFoldDB" id="A0A2R4XLA5"/>
<dbReference type="GO" id="GO:0009252">
    <property type="term" value="P:peptidoglycan biosynthetic process"/>
    <property type="evidence" value="ECO:0007669"/>
    <property type="project" value="UniProtKB-UniPathway"/>
</dbReference>
<organism evidence="18 19">
    <name type="scientific">Orrella marina</name>
    <dbReference type="NCBI Taxonomy" id="2163011"/>
    <lineage>
        <taxon>Bacteria</taxon>
        <taxon>Pseudomonadati</taxon>
        <taxon>Pseudomonadota</taxon>
        <taxon>Betaproteobacteria</taxon>
        <taxon>Burkholderiales</taxon>
        <taxon>Alcaligenaceae</taxon>
        <taxon>Orrella</taxon>
    </lineage>
</organism>
<feature type="domain" description="Peptidase S11 D-Ala-D-Ala carboxypeptidase A C-terminal" evidence="17">
    <location>
        <begin position="295"/>
        <end position="385"/>
    </location>
</feature>
<evidence type="ECO:0000256" key="6">
    <source>
        <dbReference type="ARBA" id="ARBA00022670"/>
    </source>
</evidence>
<proteinExistence type="inferred from homology"/>
<evidence type="ECO:0000256" key="5">
    <source>
        <dbReference type="ARBA" id="ARBA00022645"/>
    </source>
</evidence>
<dbReference type="InterPro" id="IPR018044">
    <property type="entry name" value="Peptidase_S11"/>
</dbReference>
<evidence type="ECO:0000256" key="2">
    <source>
        <dbReference type="ARBA" id="ARBA00004752"/>
    </source>
</evidence>
<dbReference type="SUPFAM" id="SSF69189">
    <property type="entry name" value="Penicillin-binding protein associated domain"/>
    <property type="match status" value="1"/>
</dbReference>
<dbReference type="KEGG" id="boz:DBV39_13675"/>
<evidence type="ECO:0000256" key="9">
    <source>
        <dbReference type="ARBA" id="ARBA00022960"/>
    </source>
</evidence>
<dbReference type="UniPathway" id="UPA00219"/>
<dbReference type="Pfam" id="PF07943">
    <property type="entry name" value="PBP5_C"/>
    <property type="match status" value="1"/>
</dbReference>
<keyword evidence="8" id="KW-0378">Hydrolase</keyword>
<evidence type="ECO:0000256" key="15">
    <source>
        <dbReference type="RuleBase" id="RU004016"/>
    </source>
</evidence>
<evidence type="ECO:0000256" key="11">
    <source>
        <dbReference type="ARBA" id="ARBA00023316"/>
    </source>
</evidence>
<dbReference type="InterPro" id="IPR001967">
    <property type="entry name" value="Peptidase_S11_N"/>
</dbReference>
<sequence length="404" mass="44218">MFSRISLRSRQFVAAALACALVPASVAQSIYKTGSPEAQTVPVQSVSTMPAPVIAARAWIVVDAVTGQVIAAQNPDQQVEPASLTKIMTVYLTFDALKQNRITPDQQVPVSEKAWKTPGSRMFIEPRMPVTVDELLKGIIVQSGNDASVAMAELLAGTEEAFAQLMTEKAVEMGMTETTFRNSTGLPDPQHTTTVKDLAILAQRMIEDHPDRYALYSMREFTYNNIKQANRNRLLWADPSVDGMKTGHTDAAGYCLISTAQRGDRRVISVLVGANSEASRAEESLKLLNWSFQNFDTVELVAAGQSAVQAQVWEGTTDVAELGSTKPLLLTVPRGKTGEVRMVASRPDPLLAPLSQGERVGTLTMTLEDKPLRVVPLNVLQPVDRAGFFGRAYDQLRLWLQQYL</sequence>
<feature type="signal peptide" evidence="16">
    <location>
        <begin position="1"/>
        <end position="27"/>
    </location>
</feature>
<dbReference type="InterPro" id="IPR015956">
    <property type="entry name" value="Peniciliin-bd_prot_C_sf"/>
</dbReference>
<dbReference type="SUPFAM" id="SSF56601">
    <property type="entry name" value="beta-lactamase/transpeptidase-like"/>
    <property type="match status" value="1"/>
</dbReference>
<evidence type="ECO:0000256" key="14">
    <source>
        <dbReference type="PIRSR" id="PIRSR618044-2"/>
    </source>
</evidence>
<dbReference type="Pfam" id="PF00768">
    <property type="entry name" value="Peptidase_S11"/>
    <property type="match status" value="1"/>
</dbReference>
<feature type="binding site" evidence="14">
    <location>
        <position position="245"/>
    </location>
    <ligand>
        <name>substrate</name>
    </ligand>
</feature>
<dbReference type="PANTHER" id="PTHR21581:SF6">
    <property type="entry name" value="TRAFFICKING PROTEIN PARTICLE COMPLEX SUBUNIT 12"/>
    <property type="match status" value="1"/>
</dbReference>
<keyword evidence="11" id="KW-0961">Cell wall biogenesis/degradation</keyword>
<evidence type="ECO:0000313" key="18">
    <source>
        <dbReference type="EMBL" id="AWB34587.1"/>
    </source>
</evidence>
<dbReference type="GO" id="GO:0071555">
    <property type="term" value="P:cell wall organization"/>
    <property type="evidence" value="ECO:0007669"/>
    <property type="project" value="UniProtKB-KW"/>
</dbReference>
<dbReference type="InterPro" id="IPR037167">
    <property type="entry name" value="Peptidase_S11_C_sf"/>
</dbReference>
<gene>
    <name evidence="18" type="ORF">DBV39_13675</name>
</gene>
<keyword evidence="6" id="KW-0645">Protease</keyword>
<dbReference type="PRINTS" id="PR00725">
    <property type="entry name" value="DADACBPTASE1"/>
</dbReference>
<comment type="catalytic activity">
    <reaction evidence="12">
        <text>Preferential cleavage: (Ac)2-L-Lys-D-Ala-|-D-Ala. Also transpeptidation of peptidyl-alanyl moieties that are N-acyl substituents of D-alanine.</text>
        <dbReference type="EC" id="3.4.16.4"/>
    </reaction>
</comment>
<evidence type="ECO:0000256" key="10">
    <source>
        <dbReference type="ARBA" id="ARBA00022984"/>
    </source>
</evidence>
<evidence type="ECO:0000256" key="7">
    <source>
        <dbReference type="ARBA" id="ARBA00022729"/>
    </source>
</evidence>
<dbReference type="Gene3D" id="3.40.710.10">
    <property type="entry name" value="DD-peptidase/beta-lactamase superfamily"/>
    <property type="match status" value="1"/>
</dbReference>
<feature type="chain" id="PRO_5015350349" description="serine-type D-Ala-D-Ala carboxypeptidase" evidence="16">
    <location>
        <begin position="28"/>
        <end position="404"/>
    </location>
</feature>
<accession>A0A2R4XLA5</accession>
<dbReference type="RefSeq" id="WP_108622003.1">
    <property type="nucleotide sequence ID" value="NZ_CP028901.1"/>
</dbReference>
<reference evidence="18 19" key="1">
    <citation type="submission" date="2018-04" db="EMBL/GenBank/DDBJ databases">
        <title>Bordetella sp. HZ20 isolated from seawater.</title>
        <authorList>
            <person name="Sun C."/>
        </authorList>
    </citation>
    <scope>NUCLEOTIDE SEQUENCE [LARGE SCALE GENOMIC DNA]</scope>
    <source>
        <strain evidence="18 19">HZ20</strain>
    </source>
</reference>
<dbReference type="OrthoDB" id="9795979at2"/>
<dbReference type="EC" id="3.4.16.4" evidence="4"/>
<comment type="function">
    <text evidence="1">Removes C-terminal D-alanyl residues from sugar-peptide cell wall precursors.</text>
</comment>
<dbReference type="SMART" id="SM00936">
    <property type="entry name" value="PBP5_C"/>
    <property type="match status" value="1"/>
</dbReference>
<dbReference type="GO" id="GO:0008360">
    <property type="term" value="P:regulation of cell shape"/>
    <property type="evidence" value="ECO:0007669"/>
    <property type="project" value="UniProtKB-KW"/>
</dbReference>
<dbReference type="InterPro" id="IPR012907">
    <property type="entry name" value="Peptidase_S11_C"/>
</dbReference>
<keyword evidence="10" id="KW-0573">Peptidoglycan synthesis</keyword>
<comment type="similarity">
    <text evidence="3 15">Belongs to the peptidase S11 family.</text>
</comment>
<protein>
    <recommendedName>
        <fullName evidence="4">serine-type D-Ala-D-Ala carboxypeptidase</fullName>
        <ecNumber evidence="4">3.4.16.4</ecNumber>
    </recommendedName>
</protein>